<dbReference type="EMBL" id="FZNN01000007">
    <property type="protein sequence ID" value="SNR50247.1"/>
    <property type="molecule type" value="Genomic_DNA"/>
</dbReference>
<feature type="domain" description="FAD dependent oxidoreductase" evidence="2">
    <location>
        <begin position="3"/>
        <end position="386"/>
    </location>
</feature>
<keyword evidence="4" id="KW-1185">Reference proteome</keyword>
<name>A0A238WUG9_9RHOB</name>
<evidence type="ECO:0000313" key="3">
    <source>
        <dbReference type="EMBL" id="SNR50247.1"/>
    </source>
</evidence>
<dbReference type="GO" id="GO:0005737">
    <property type="term" value="C:cytoplasm"/>
    <property type="evidence" value="ECO:0007669"/>
    <property type="project" value="TreeGrafter"/>
</dbReference>
<dbReference type="Gene3D" id="3.30.9.10">
    <property type="entry name" value="D-Amino Acid Oxidase, subunit A, domain 2"/>
    <property type="match status" value="1"/>
</dbReference>
<dbReference type="OrthoDB" id="9805337at2"/>
<dbReference type="SUPFAM" id="SSF51905">
    <property type="entry name" value="FAD/NAD(P)-binding domain"/>
    <property type="match status" value="1"/>
</dbReference>
<dbReference type="AlphaFoldDB" id="A0A238WUG9"/>
<evidence type="ECO:0000313" key="4">
    <source>
        <dbReference type="Proteomes" id="UP000198417"/>
    </source>
</evidence>
<evidence type="ECO:0000259" key="2">
    <source>
        <dbReference type="Pfam" id="PF01266"/>
    </source>
</evidence>
<dbReference type="InterPro" id="IPR036188">
    <property type="entry name" value="FAD/NAD-bd_sf"/>
</dbReference>
<sequence>MSDVLILGAGMAGLGAALALQARGLNCVILDRGAPGQETSYGNAGILQSEASEPYALPRSPISLLQLALGQGNAVALDPLALPGQAGALLRYWMASRPSQHAKATQLYHQLISEAIPAHAPLITAAGADNIIQRDGYWEVYRTESAFYAAETNARRVARLYGHANTIFSGEDLHRAEPGLRGRLAGAVLWSGPWRASDPGGLVQAYAALFEQRGGRIMVGDATTLEQRGAGWRAAGIEAAQVVVALGPWSPELLRPFGYHVPMVAKRGYHLHFDGAHGLNRSVVDAERNIVLSPMKLGLRLATGAELSRRAVDHPRQLLHGERAARELLEIGNAVEQKAWSGTRPCLPGMLPLVTQAPRHKGLWLHFGHGHQGFTLGPATGERLARAMTGEPEAIAGLDQGIS</sequence>
<proteinExistence type="predicted"/>
<evidence type="ECO:0000256" key="1">
    <source>
        <dbReference type="ARBA" id="ARBA00023002"/>
    </source>
</evidence>
<dbReference type="Pfam" id="PF01266">
    <property type="entry name" value="DAO"/>
    <property type="match status" value="1"/>
</dbReference>
<dbReference type="Proteomes" id="UP000198417">
    <property type="component" value="Unassembled WGS sequence"/>
</dbReference>
<dbReference type="InterPro" id="IPR006076">
    <property type="entry name" value="FAD-dep_OxRdtase"/>
</dbReference>
<gene>
    <name evidence="3" type="ORF">SAMN06265370_107147</name>
</gene>
<keyword evidence="1" id="KW-0560">Oxidoreductase</keyword>
<reference evidence="3 4" key="1">
    <citation type="submission" date="2017-06" db="EMBL/GenBank/DDBJ databases">
        <authorList>
            <person name="Kim H.J."/>
            <person name="Triplett B.A."/>
        </authorList>
    </citation>
    <scope>NUCLEOTIDE SEQUENCE [LARGE SCALE GENOMIC DNA]</scope>
    <source>
        <strain evidence="3 4">DSM 29052</strain>
    </source>
</reference>
<dbReference type="PANTHER" id="PTHR13847:SF289">
    <property type="entry name" value="GLYCINE OXIDASE"/>
    <property type="match status" value="1"/>
</dbReference>
<organism evidence="3 4">
    <name type="scientific">Puniceibacterium sediminis</name>
    <dbReference type="NCBI Taxonomy" id="1608407"/>
    <lineage>
        <taxon>Bacteria</taxon>
        <taxon>Pseudomonadati</taxon>
        <taxon>Pseudomonadota</taxon>
        <taxon>Alphaproteobacteria</taxon>
        <taxon>Rhodobacterales</taxon>
        <taxon>Paracoccaceae</taxon>
        <taxon>Puniceibacterium</taxon>
    </lineage>
</organism>
<dbReference type="PANTHER" id="PTHR13847">
    <property type="entry name" value="SARCOSINE DEHYDROGENASE-RELATED"/>
    <property type="match status" value="1"/>
</dbReference>
<protein>
    <submittedName>
        <fullName evidence="3">D-amino-acid dehydrogenase</fullName>
    </submittedName>
</protein>
<dbReference type="PRINTS" id="PR00420">
    <property type="entry name" value="RNGMNOXGNASE"/>
</dbReference>
<dbReference type="RefSeq" id="WP_089270380.1">
    <property type="nucleotide sequence ID" value="NZ_FZNN01000007.1"/>
</dbReference>
<accession>A0A238WUG9</accession>
<dbReference type="GO" id="GO:0016491">
    <property type="term" value="F:oxidoreductase activity"/>
    <property type="evidence" value="ECO:0007669"/>
    <property type="project" value="UniProtKB-KW"/>
</dbReference>
<dbReference type="Gene3D" id="3.50.50.60">
    <property type="entry name" value="FAD/NAD(P)-binding domain"/>
    <property type="match status" value="2"/>
</dbReference>